<dbReference type="OrthoDB" id="5377981at2"/>
<keyword evidence="2" id="KW-0378">Hydrolase</keyword>
<dbReference type="SUPFAM" id="SSF56601">
    <property type="entry name" value="beta-lactamase/transpeptidase-like"/>
    <property type="match status" value="1"/>
</dbReference>
<dbReference type="RefSeq" id="WP_155062571.1">
    <property type="nucleotide sequence ID" value="NZ_WMIF01000001.1"/>
</dbReference>
<protein>
    <submittedName>
        <fullName evidence="2">Serine hydrolase</fullName>
    </submittedName>
</protein>
<accession>A0A844H171</accession>
<proteinExistence type="predicted"/>
<keyword evidence="3" id="KW-1185">Reference proteome</keyword>
<dbReference type="Proteomes" id="UP000442533">
    <property type="component" value="Unassembled WGS sequence"/>
</dbReference>
<dbReference type="EMBL" id="WMIF01000001">
    <property type="protein sequence ID" value="MTH33001.1"/>
    <property type="molecule type" value="Genomic_DNA"/>
</dbReference>
<reference evidence="2 3" key="1">
    <citation type="submission" date="2019-11" db="EMBL/GenBank/DDBJ databases">
        <authorList>
            <person name="Dong K."/>
        </authorList>
    </citation>
    <scope>NUCLEOTIDE SEQUENCE [LARGE SCALE GENOMIC DNA]</scope>
    <source>
        <strain evidence="2 3">JCM 17370</strain>
    </source>
</reference>
<dbReference type="InterPro" id="IPR001466">
    <property type="entry name" value="Beta-lactam-related"/>
</dbReference>
<dbReference type="AlphaFoldDB" id="A0A844H171"/>
<name>A0A844H171_9RHOB</name>
<dbReference type="PANTHER" id="PTHR43283">
    <property type="entry name" value="BETA-LACTAMASE-RELATED"/>
    <property type="match status" value="1"/>
</dbReference>
<evidence type="ECO:0000313" key="3">
    <source>
        <dbReference type="Proteomes" id="UP000442533"/>
    </source>
</evidence>
<sequence length="376" mass="39191">MSLSQTIEALERAIASALQDRRITGCAVMLAQNGKLVFSAAEGMADREAGRAMTQGGWLRYASVTKPFTTLAALRLMDQGRLAPEDLVTRYLPGFTPALADGSRPPITVNQLMSHMAGLDYGFAQPPGGPYAQAGVSDGIGDSGITLAENLRRIAGVTLDRAPGSAWRYSVATDVLGAVIEAASDRPLPQAMADLVTGPLGVEAGFLADPHKLAANYVDARPEPRRMSGLTQVPIPGAEGLVFSFLPERGFDPAAFPSGGGGMSGQPAAALAVLDALRDGPFISEPLRRMAMQNRITGPHPMRGPGWGHSWMGAVVCDPALVGIGLPQGSLSWGGIYGHSWVVDPSRALTLLAMTNTTTEGMNGAFAVEMTAALGA</sequence>
<dbReference type="PANTHER" id="PTHR43283:SF3">
    <property type="entry name" value="BETA-LACTAMASE FAMILY PROTEIN (AFU_ORTHOLOGUE AFUA_5G07500)"/>
    <property type="match status" value="1"/>
</dbReference>
<dbReference type="InterPro" id="IPR012338">
    <property type="entry name" value="Beta-lactam/transpept-like"/>
</dbReference>
<dbReference type="Gene3D" id="3.40.710.10">
    <property type="entry name" value="DD-peptidase/beta-lactamase superfamily"/>
    <property type="match status" value="1"/>
</dbReference>
<dbReference type="Pfam" id="PF00144">
    <property type="entry name" value="Beta-lactamase"/>
    <property type="match status" value="1"/>
</dbReference>
<dbReference type="GO" id="GO:0016787">
    <property type="term" value="F:hydrolase activity"/>
    <property type="evidence" value="ECO:0007669"/>
    <property type="project" value="UniProtKB-KW"/>
</dbReference>
<comment type="caution">
    <text evidence="2">The sequence shown here is derived from an EMBL/GenBank/DDBJ whole genome shotgun (WGS) entry which is preliminary data.</text>
</comment>
<feature type="domain" description="Beta-lactamase-related" evidence="1">
    <location>
        <begin position="11"/>
        <end position="362"/>
    </location>
</feature>
<organism evidence="2 3">
    <name type="scientific">Paracoccus limosus</name>
    <dbReference type="NCBI Taxonomy" id="913252"/>
    <lineage>
        <taxon>Bacteria</taxon>
        <taxon>Pseudomonadati</taxon>
        <taxon>Pseudomonadota</taxon>
        <taxon>Alphaproteobacteria</taxon>
        <taxon>Rhodobacterales</taxon>
        <taxon>Paracoccaceae</taxon>
        <taxon>Paracoccus</taxon>
    </lineage>
</organism>
<gene>
    <name evidence="2" type="ORF">GL279_00110</name>
</gene>
<evidence type="ECO:0000313" key="2">
    <source>
        <dbReference type="EMBL" id="MTH33001.1"/>
    </source>
</evidence>
<dbReference type="InterPro" id="IPR050789">
    <property type="entry name" value="Diverse_Enzym_Activities"/>
</dbReference>
<evidence type="ECO:0000259" key="1">
    <source>
        <dbReference type="Pfam" id="PF00144"/>
    </source>
</evidence>